<evidence type="ECO:0008006" key="8">
    <source>
        <dbReference type="Google" id="ProtNLM"/>
    </source>
</evidence>
<dbReference type="GO" id="GO:0006412">
    <property type="term" value="P:translation"/>
    <property type="evidence" value="ECO:0007669"/>
    <property type="project" value="InterPro"/>
</dbReference>
<keyword evidence="7" id="KW-1185">Reference proteome</keyword>
<evidence type="ECO:0000256" key="2">
    <source>
        <dbReference type="ARBA" id="ARBA00022980"/>
    </source>
</evidence>
<dbReference type="Pfam" id="PF07147">
    <property type="entry name" value="PDCD9"/>
    <property type="match status" value="2"/>
</dbReference>
<name>A0A8T0DHD8_9TREM</name>
<comment type="subcellular location">
    <subcellularLocation>
        <location evidence="1">Mitochondrion</location>
    </subcellularLocation>
</comment>
<keyword evidence="2" id="KW-0689">Ribosomal protein</keyword>
<dbReference type="InterPro" id="IPR010793">
    <property type="entry name" value="Ribosomal_mL37/mL65"/>
</dbReference>
<dbReference type="GO" id="GO:0003735">
    <property type="term" value="F:structural constituent of ribosome"/>
    <property type="evidence" value="ECO:0007669"/>
    <property type="project" value="InterPro"/>
</dbReference>
<protein>
    <recommendedName>
        <fullName evidence="8">28S ribosomal protein S30, mitochondrial</fullName>
    </recommendedName>
</protein>
<dbReference type="Proteomes" id="UP000699462">
    <property type="component" value="Unassembled WGS sequence"/>
</dbReference>
<comment type="caution">
    <text evidence="6">The sequence shown here is derived from an EMBL/GenBank/DDBJ whole genome shotgun (WGS) entry which is preliminary data.</text>
</comment>
<feature type="compositionally biased region" description="Polar residues" evidence="5">
    <location>
        <begin position="552"/>
        <end position="569"/>
    </location>
</feature>
<reference evidence="6 7" key="1">
    <citation type="submission" date="2019-07" db="EMBL/GenBank/DDBJ databases">
        <title>Annotation for the trematode Paragonimus westermani.</title>
        <authorList>
            <person name="Choi Y.-J."/>
        </authorList>
    </citation>
    <scope>NUCLEOTIDE SEQUENCE [LARGE SCALE GENOMIC DNA]</scope>
    <source>
        <strain evidence="6">180907_Pwestermani</strain>
    </source>
</reference>
<keyword evidence="3" id="KW-0496">Mitochondrion</keyword>
<dbReference type="AlphaFoldDB" id="A0A8T0DHD8"/>
<dbReference type="GO" id="GO:0005762">
    <property type="term" value="C:mitochondrial large ribosomal subunit"/>
    <property type="evidence" value="ECO:0007669"/>
    <property type="project" value="TreeGrafter"/>
</dbReference>
<feature type="compositionally biased region" description="Basic and acidic residues" evidence="5">
    <location>
        <begin position="577"/>
        <end position="587"/>
    </location>
</feature>
<feature type="region of interest" description="Disordered" evidence="5">
    <location>
        <begin position="544"/>
        <end position="595"/>
    </location>
</feature>
<evidence type="ECO:0000313" key="6">
    <source>
        <dbReference type="EMBL" id="KAF8566756.1"/>
    </source>
</evidence>
<dbReference type="OrthoDB" id="6041973at2759"/>
<organism evidence="6 7">
    <name type="scientific">Paragonimus westermani</name>
    <dbReference type="NCBI Taxonomy" id="34504"/>
    <lineage>
        <taxon>Eukaryota</taxon>
        <taxon>Metazoa</taxon>
        <taxon>Spiralia</taxon>
        <taxon>Lophotrochozoa</taxon>
        <taxon>Platyhelminthes</taxon>
        <taxon>Trematoda</taxon>
        <taxon>Digenea</taxon>
        <taxon>Plagiorchiida</taxon>
        <taxon>Troglotremata</taxon>
        <taxon>Troglotrematidae</taxon>
        <taxon>Paragonimus</taxon>
    </lineage>
</organism>
<dbReference type="PANTHER" id="PTHR13014:SF3">
    <property type="entry name" value="LARGE RIBOSOMAL SUBUNIT PROTEIN ML65"/>
    <property type="match status" value="1"/>
</dbReference>
<evidence type="ECO:0000256" key="1">
    <source>
        <dbReference type="ARBA" id="ARBA00004173"/>
    </source>
</evidence>
<sequence>MFAPRITLLKPSWITVTQSNLSRFISTTPSFRRQPPHDRQRYRRHHPEPRHSVPFVDDAPLSRLPRKPTAISGLWGSTDPLVKSLRFRNGEDLKQLPSTFEKIQELYYMENNMWFHSLDLPIQYPEMLEFTQQLTRTNLYNMDLEIRESSIVHQYLTYALTEGVIHLNQPLANQTSSDLEAIASRSKKRYTLIAAFMEALYQACCRGDLAPHLTRQPHHLDERATVETFLKRSSPKELFVFRDDVAEDLYEDANETVFDTSENIVRYRIRAELAWQLRGSKPLKPFVALDDPQCLQDRVPRSNYRPEAFGLKPIDCYCFTCVPHTETLDYSEFARSVAGYWSHSPFWQGDPCEFGLLGAVDVARSEKMLKELARTSLPSTTKTDIRMRHGLTEGLLTAFAWTSAQAYNQGKPVALHNSIHNLSSSFVSKGFTLYNELTYPLATQLLLIDDDHIQLMRYQLNSLTSLWKAEDSGLPFNVAWISPKLRLFQLDRSAGCTVFVNPEAVSLMISAMLYPTDDDRLSSSLRPYLSDKFAPRDPSTCLIPNSDEAAPTTVTSITGSKPAQPSMSKLEQAAFEASKRSEKEHPTRLFNPPRPHPNEVYFFKVTDKATLLEEFETTMPDFGGQFGRLPETYNVRAKKWKLEQRNRQPRRRVQAPPRRWR</sequence>
<dbReference type="EMBL" id="JTDF01004662">
    <property type="protein sequence ID" value="KAF8566756.1"/>
    <property type="molecule type" value="Genomic_DNA"/>
</dbReference>
<proteinExistence type="predicted"/>
<dbReference type="InterPro" id="IPR039982">
    <property type="entry name" value="Ribosomal_mL65"/>
</dbReference>
<evidence type="ECO:0000313" key="7">
    <source>
        <dbReference type="Proteomes" id="UP000699462"/>
    </source>
</evidence>
<feature type="region of interest" description="Disordered" evidence="5">
    <location>
        <begin position="26"/>
        <end position="59"/>
    </location>
</feature>
<dbReference type="PANTHER" id="PTHR13014">
    <property type="entry name" value="MITOCHONDRIAL 28S RIBOSOMAL PROTEIN S30/P52 PRO-APOTOTIC PROTEIN"/>
    <property type="match status" value="1"/>
</dbReference>
<accession>A0A8T0DHD8</accession>
<keyword evidence="4" id="KW-0687">Ribonucleoprotein</keyword>
<evidence type="ECO:0000256" key="3">
    <source>
        <dbReference type="ARBA" id="ARBA00023128"/>
    </source>
</evidence>
<evidence type="ECO:0000256" key="5">
    <source>
        <dbReference type="SAM" id="MobiDB-lite"/>
    </source>
</evidence>
<gene>
    <name evidence="6" type="ORF">P879_03269</name>
</gene>
<evidence type="ECO:0000256" key="4">
    <source>
        <dbReference type="ARBA" id="ARBA00023274"/>
    </source>
</evidence>